<accession>A0A0A8ZWE2</accession>
<dbReference type="AlphaFoldDB" id="A0A0A8ZWE2"/>
<protein>
    <submittedName>
        <fullName evidence="1">Uncharacterized protein</fullName>
    </submittedName>
</protein>
<reference evidence="1" key="1">
    <citation type="submission" date="2014-09" db="EMBL/GenBank/DDBJ databases">
        <authorList>
            <person name="Magalhaes I.L.F."/>
            <person name="Oliveira U."/>
            <person name="Santos F.R."/>
            <person name="Vidigal T.H.D.A."/>
            <person name="Brescovit A.D."/>
            <person name="Santos A.J."/>
        </authorList>
    </citation>
    <scope>NUCLEOTIDE SEQUENCE</scope>
    <source>
        <tissue evidence="1">Shoot tissue taken approximately 20 cm above the soil surface</tissue>
    </source>
</reference>
<organism evidence="1">
    <name type="scientific">Arundo donax</name>
    <name type="common">Giant reed</name>
    <name type="synonym">Donax arundinaceus</name>
    <dbReference type="NCBI Taxonomy" id="35708"/>
    <lineage>
        <taxon>Eukaryota</taxon>
        <taxon>Viridiplantae</taxon>
        <taxon>Streptophyta</taxon>
        <taxon>Embryophyta</taxon>
        <taxon>Tracheophyta</taxon>
        <taxon>Spermatophyta</taxon>
        <taxon>Magnoliopsida</taxon>
        <taxon>Liliopsida</taxon>
        <taxon>Poales</taxon>
        <taxon>Poaceae</taxon>
        <taxon>PACMAD clade</taxon>
        <taxon>Arundinoideae</taxon>
        <taxon>Arundineae</taxon>
        <taxon>Arundo</taxon>
    </lineage>
</organism>
<sequence>MITWVSRSDPSLHVRLWMLLAKKSEVCVGAKGIKLCLK</sequence>
<reference evidence="1" key="2">
    <citation type="journal article" date="2015" name="Data Brief">
        <title>Shoot transcriptome of the giant reed, Arundo donax.</title>
        <authorList>
            <person name="Barrero R.A."/>
            <person name="Guerrero F.D."/>
            <person name="Moolhuijzen P."/>
            <person name="Goolsby J.A."/>
            <person name="Tidwell J."/>
            <person name="Bellgard S.E."/>
            <person name="Bellgard M.I."/>
        </authorList>
    </citation>
    <scope>NUCLEOTIDE SEQUENCE</scope>
    <source>
        <tissue evidence="1">Shoot tissue taken approximately 20 cm above the soil surface</tissue>
    </source>
</reference>
<evidence type="ECO:0000313" key="1">
    <source>
        <dbReference type="EMBL" id="JAD43709.1"/>
    </source>
</evidence>
<name>A0A0A8ZWE2_ARUDO</name>
<proteinExistence type="predicted"/>
<dbReference type="EMBL" id="GBRH01254186">
    <property type="protein sequence ID" value="JAD43709.1"/>
    <property type="molecule type" value="Transcribed_RNA"/>
</dbReference>